<evidence type="ECO:0000256" key="3">
    <source>
        <dbReference type="ARBA" id="ARBA00012972"/>
    </source>
</evidence>
<dbReference type="PANTHER" id="PTHR11739:SF4">
    <property type="entry name" value="CITRATE SYNTHASE, PEROXISOMAL"/>
    <property type="match status" value="1"/>
</dbReference>
<dbReference type="InterPro" id="IPR036969">
    <property type="entry name" value="Citrate_synthase_sf"/>
</dbReference>
<dbReference type="EMBL" id="JAATJL010000001">
    <property type="protein sequence ID" value="NJC21425.1"/>
    <property type="molecule type" value="Genomic_DNA"/>
</dbReference>
<dbReference type="GO" id="GO:0036440">
    <property type="term" value="F:citrate synthase activity"/>
    <property type="evidence" value="ECO:0007669"/>
    <property type="project" value="UniProtKB-EC"/>
</dbReference>
<dbReference type="PANTHER" id="PTHR11739">
    <property type="entry name" value="CITRATE SYNTHASE"/>
    <property type="match status" value="1"/>
</dbReference>
<proteinExistence type="inferred from homology"/>
<keyword evidence="5" id="KW-0012">Acyltransferase</keyword>
<dbReference type="InterPro" id="IPR002020">
    <property type="entry name" value="Citrate_synthase"/>
</dbReference>
<dbReference type="GO" id="GO:0005975">
    <property type="term" value="P:carbohydrate metabolic process"/>
    <property type="evidence" value="ECO:0007669"/>
    <property type="project" value="TreeGrafter"/>
</dbReference>
<dbReference type="Gene3D" id="1.10.230.10">
    <property type="entry name" value="Cytochrome P450-Terp, domain 2"/>
    <property type="match status" value="1"/>
</dbReference>
<dbReference type="GO" id="GO:0006099">
    <property type="term" value="P:tricarboxylic acid cycle"/>
    <property type="evidence" value="ECO:0007669"/>
    <property type="project" value="UniProtKB-UniPathway"/>
</dbReference>
<comment type="pathway">
    <text evidence="1">Carbohydrate metabolism; tricarboxylic acid cycle.</text>
</comment>
<dbReference type="InterPro" id="IPR016143">
    <property type="entry name" value="Citrate_synth-like_sm_a-sub"/>
</dbReference>
<dbReference type="AlphaFoldDB" id="A0A846RNQ6"/>
<dbReference type="Pfam" id="PF00285">
    <property type="entry name" value="Citrate_synt"/>
    <property type="match status" value="1"/>
</dbReference>
<dbReference type="UniPathway" id="UPA00223"/>
<dbReference type="InterPro" id="IPR009061">
    <property type="entry name" value="DNA-bd_dom_put_sf"/>
</dbReference>
<evidence type="ECO:0000256" key="4">
    <source>
        <dbReference type="ARBA" id="ARBA00022679"/>
    </source>
</evidence>
<gene>
    <name evidence="5" type="ORF">BJ994_000501</name>
</gene>
<evidence type="ECO:0000313" key="6">
    <source>
        <dbReference type="Proteomes" id="UP000547458"/>
    </source>
</evidence>
<dbReference type="SUPFAM" id="SSF48256">
    <property type="entry name" value="Citrate synthase"/>
    <property type="match status" value="1"/>
</dbReference>
<dbReference type="EC" id="2.3.3.16" evidence="3"/>
<evidence type="ECO:0000256" key="1">
    <source>
        <dbReference type="ARBA" id="ARBA00005163"/>
    </source>
</evidence>
<dbReference type="GO" id="GO:0003677">
    <property type="term" value="F:DNA binding"/>
    <property type="evidence" value="ECO:0007669"/>
    <property type="project" value="InterPro"/>
</dbReference>
<evidence type="ECO:0000313" key="5">
    <source>
        <dbReference type="EMBL" id="NJC21425.1"/>
    </source>
</evidence>
<dbReference type="RefSeq" id="WP_209066491.1">
    <property type="nucleotide sequence ID" value="NZ_JAATJL010000001.1"/>
</dbReference>
<evidence type="ECO:0000256" key="2">
    <source>
        <dbReference type="ARBA" id="ARBA00010566"/>
    </source>
</evidence>
<dbReference type="GO" id="GO:0006355">
    <property type="term" value="P:regulation of DNA-templated transcription"/>
    <property type="evidence" value="ECO:0007669"/>
    <property type="project" value="InterPro"/>
</dbReference>
<dbReference type="CDD" id="cd06102">
    <property type="entry name" value="citrate_synt_like_2"/>
    <property type="match status" value="1"/>
</dbReference>
<comment type="similarity">
    <text evidence="2">Belongs to the citrate synthase family.</text>
</comment>
<dbReference type="GO" id="GO:0005829">
    <property type="term" value="C:cytosol"/>
    <property type="evidence" value="ECO:0007669"/>
    <property type="project" value="TreeGrafter"/>
</dbReference>
<dbReference type="SUPFAM" id="SSF46955">
    <property type="entry name" value="Putative DNA-binding domain"/>
    <property type="match status" value="1"/>
</dbReference>
<sequence length="406" mass="43582">MINIDWINMKRLTSSQAAARLQVKPATLYSYVSRGLLHSERSEDERGSTFDPLEVEALARRRRRRTDAPVSGSPLMVVDSAITLLRDDELYFRGVPAVELARRAPFEEVAGLLWEASEWLDFTPFGKVIETVQALRLPDARPIDWFQQSLLVSSIHDPVKWDPTPTTARGMVARAIGTMVEVLPQAGTSGSGSLAASLWGKLSPAPPEAADVTILNAALVLLADHDLAASTLAGRVAASARAHPYAALMAAFGAFDSALHGHASTQAAAMLEDALATGNPEAAISRAVASGRGIPGFGHVLYARRDPRAHVLLGLMRAQPRYREVSRVADRIAGVVVSRTNHMPNIDLALAVLTTGAGMVPDAGPGIFGLARTAGWTAHILEEYAQPPMRMRPSGNYVGNEPASRR</sequence>
<name>A0A846RNQ6_9MICC</name>
<protein>
    <recommendedName>
        <fullName evidence="3">citrate synthase (unknown stereospecificity)</fullName>
        <ecNumber evidence="3">2.3.3.16</ecNumber>
    </recommendedName>
</protein>
<comment type="caution">
    <text evidence="5">The sequence shown here is derived from an EMBL/GenBank/DDBJ whole genome shotgun (WGS) entry which is preliminary data.</text>
</comment>
<dbReference type="PRINTS" id="PR00143">
    <property type="entry name" value="CITRTSNTHASE"/>
</dbReference>
<dbReference type="InterPro" id="IPR016142">
    <property type="entry name" value="Citrate_synth-like_lrg_a-sub"/>
</dbReference>
<keyword evidence="6" id="KW-1185">Reference proteome</keyword>
<organism evidence="5 6">
    <name type="scientific">Arthrobacter pigmenti</name>
    <dbReference type="NCBI Taxonomy" id="271432"/>
    <lineage>
        <taxon>Bacteria</taxon>
        <taxon>Bacillati</taxon>
        <taxon>Actinomycetota</taxon>
        <taxon>Actinomycetes</taxon>
        <taxon>Micrococcales</taxon>
        <taxon>Micrococcaceae</taxon>
        <taxon>Arthrobacter</taxon>
    </lineage>
</organism>
<accession>A0A846RNQ6</accession>
<reference evidence="5 6" key="1">
    <citation type="submission" date="2020-03" db="EMBL/GenBank/DDBJ databases">
        <title>Sequencing the genomes of 1000 actinobacteria strains.</title>
        <authorList>
            <person name="Klenk H.-P."/>
        </authorList>
    </citation>
    <scope>NUCLEOTIDE SEQUENCE [LARGE SCALE GENOMIC DNA]</scope>
    <source>
        <strain evidence="5 6">DSM 16403</strain>
    </source>
</reference>
<dbReference type="Gene3D" id="1.10.580.10">
    <property type="entry name" value="Citrate Synthase, domain 1"/>
    <property type="match status" value="1"/>
</dbReference>
<dbReference type="Proteomes" id="UP000547458">
    <property type="component" value="Unassembled WGS sequence"/>
</dbReference>
<keyword evidence="4 5" id="KW-0808">Transferase</keyword>